<evidence type="ECO:0000256" key="1">
    <source>
        <dbReference type="SAM" id="MobiDB-lite"/>
    </source>
</evidence>
<keyword evidence="3" id="KW-1185">Reference proteome</keyword>
<proteinExistence type="predicted"/>
<dbReference type="AlphaFoldDB" id="A0A4V6I7E9"/>
<name>A0A4V6I7E9_STECR</name>
<evidence type="ECO:0000313" key="3">
    <source>
        <dbReference type="Proteomes" id="UP000298663"/>
    </source>
</evidence>
<reference evidence="2 3" key="2">
    <citation type="journal article" date="2019" name="G3 (Bethesda)">
        <title>Hybrid Assembly of the Genome of the Entomopathogenic Nematode Steinernema carpocapsae Identifies the X-Chromosome.</title>
        <authorList>
            <person name="Serra L."/>
            <person name="Macchietto M."/>
            <person name="Macias-Munoz A."/>
            <person name="McGill C.J."/>
            <person name="Rodriguez I.M."/>
            <person name="Rodriguez B."/>
            <person name="Murad R."/>
            <person name="Mortazavi A."/>
        </authorList>
    </citation>
    <scope>NUCLEOTIDE SEQUENCE [LARGE SCALE GENOMIC DNA]</scope>
    <source>
        <strain evidence="2 3">ALL</strain>
    </source>
</reference>
<dbReference type="Proteomes" id="UP000298663">
    <property type="component" value="Chromosome X"/>
</dbReference>
<protein>
    <submittedName>
        <fullName evidence="2">Uncharacterized protein</fullName>
    </submittedName>
</protein>
<reference evidence="2 3" key="1">
    <citation type="journal article" date="2015" name="Genome Biol.">
        <title>Comparative genomics of Steinernema reveals deeply conserved gene regulatory networks.</title>
        <authorList>
            <person name="Dillman A.R."/>
            <person name="Macchietto M."/>
            <person name="Porter C.F."/>
            <person name="Rogers A."/>
            <person name="Williams B."/>
            <person name="Antoshechkin I."/>
            <person name="Lee M.M."/>
            <person name="Goodwin Z."/>
            <person name="Lu X."/>
            <person name="Lewis E.E."/>
            <person name="Goodrich-Blair H."/>
            <person name="Stock S.P."/>
            <person name="Adams B.J."/>
            <person name="Sternberg P.W."/>
            <person name="Mortazavi A."/>
        </authorList>
    </citation>
    <scope>NUCLEOTIDE SEQUENCE [LARGE SCALE GENOMIC DNA]</scope>
    <source>
        <strain evidence="2 3">ALL</strain>
    </source>
</reference>
<comment type="caution">
    <text evidence="2">The sequence shown here is derived from an EMBL/GenBank/DDBJ whole genome shotgun (WGS) entry which is preliminary data.</text>
</comment>
<organism evidence="2 3">
    <name type="scientific">Steinernema carpocapsae</name>
    <name type="common">Entomopathogenic nematode</name>
    <dbReference type="NCBI Taxonomy" id="34508"/>
    <lineage>
        <taxon>Eukaryota</taxon>
        <taxon>Metazoa</taxon>
        <taxon>Ecdysozoa</taxon>
        <taxon>Nematoda</taxon>
        <taxon>Chromadorea</taxon>
        <taxon>Rhabditida</taxon>
        <taxon>Tylenchina</taxon>
        <taxon>Panagrolaimomorpha</taxon>
        <taxon>Strongyloidoidea</taxon>
        <taxon>Steinernematidae</taxon>
        <taxon>Steinernema</taxon>
    </lineage>
</organism>
<gene>
    <name evidence="2" type="ORF">L596_001554</name>
</gene>
<accession>A0A4V6I7E9</accession>
<dbReference type="EMBL" id="CM016762">
    <property type="protein sequence ID" value="TMS33863.1"/>
    <property type="molecule type" value="Genomic_DNA"/>
</dbReference>
<feature type="compositionally biased region" description="Basic and acidic residues" evidence="1">
    <location>
        <begin position="18"/>
        <end position="30"/>
    </location>
</feature>
<sequence>MNPKQPLVNPTLEPGRTASEEGRRRPLKPLEAHQPSLSLCACVRMVLGDYQKRPVYQSECSRLGVWEGGS</sequence>
<feature type="region of interest" description="Disordered" evidence="1">
    <location>
        <begin position="1"/>
        <end position="30"/>
    </location>
</feature>
<evidence type="ECO:0000313" key="2">
    <source>
        <dbReference type="EMBL" id="TMS33863.1"/>
    </source>
</evidence>
<dbReference type="EMBL" id="AZBU02000001">
    <property type="protein sequence ID" value="TMS33863.1"/>
    <property type="molecule type" value="Genomic_DNA"/>
</dbReference>